<dbReference type="Proteomes" id="UP000007752">
    <property type="component" value="Chromosome 9"/>
</dbReference>
<dbReference type="SUPFAM" id="SSF49363">
    <property type="entry name" value="Purple acid phosphatase, N-terminal domain"/>
    <property type="match status" value="1"/>
</dbReference>
<proteinExistence type="predicted"/>
<reference evidence="6" key="2">
    <citation type="submission" date="2008-12" db="EMBL/GenBank/DDBJ databases">
        <title>Improved gene annotation of the rice (Oryza sativa) genomes.</title>
        <authorList>
            <person name="Wang J."/>
            <person name="Li R."/>
            <person name="Fan W."/>
            <person name="Huang Q."/>
            <person name="Zhang J."/>
            <person name="Zhou Y."/>
            <person name="Hu Y."/>
            <person name="Zi S."/>
            <person name="Li J."/>
            <person name="Ni P."/>
            <person name="Zheng H."/>
            <person name="Zhang Y."/>
            <person name="Zhao M."/>
            <person name="Hao Q."/>
            <person name="McDermott J."/>
            <person name="Samudrala R."/>
            <person name="Kristiansen K."/>
            <person name="Wong G.K.-S."/>
        </authorList>
    </citation>
    <scope>NUCLEOTIDE SEQUENCE</scope>
</reference>
<protein>
    <recommendedName>
        <fullName evidence="7">Purple acid phosphatase N-terminal domain-containing protein</fullName>
    </recommendedName>
</protein>
<dbReference type="PANTHER" id="PTHR45778">
    <property type="entry name" value="PURPLE ACID PHOSPHATASE-RELATED"/>
    <property type="match status" value="1"/>
</dbReference>
<dbReference type="InterPro" id="IPR015914">
    <property type="entry name" value="PAPs_N"/>
</dbReference>
<name>B9G4G1_ORYSJ</name>
<evidence type="ECO:0000256" key="3">
    <source>
        <dbReference type="SAM" id="SignalP"/>
    </source>
</evidence>
<dbReference type="Gene3D" id="2.60.40.380">
    <property type="entry name" value="Purple acid phosphatase-like, N-terminal"/>
    <property type="match status" value="1"/>
</dbReference>
<evidence type="ECO:0000313" key="6">
    <source>
        <dbReference type="EMBL" id="EEE70009.1"/>
    </source>
</evidence>
<dbReference type="EMBL" id="CM000146">
    <property type="protein sequence ID" value="EEE70009.1"/>
    <property type="molecule type" value="Genomic_DNA"/>
</dbReference>
<sequence length="373" mass="39784">MGSARGVLQAALLLAAAAAAFLLVSPAAAAAVNSTSATLDNIQPLSTLNMAAARVAMDAGSAIRASPELLGTNGEDSAWVTVNFTTPAPTDGHWIALFSPADFDLIMGGKQSSSRINAAGEDEAPAGLPIAPIKYKFANISPSFMSSGSGDTSFLLINQRYDYAFGLFSGGKDNPKLVAVSNKISFANPKAPVFPRLSQGKGWNEMAVTWTSGYNVDEAYPFVEWTMNEKENARARRSPADTLTFTRNHLCGKPANAEGYRDPGFIHTAFLKNLWPNREYSYQIGHELLDGTIVWGKSSTFRASPSPGQASLQRIVIFGDMGLGQSDGSNELAGFQPGAQVTTERLIKDLPNYDAVFHIGDLSYANASWRSGT</sequence>
<dbReference type="InterPro" id="IPR040974">
    <property type="entry name" value="Fn3_PAP"/>
</dbReference>
<feature type="chain" id="PRO_5002884315" description="Purple acid phosphatase N-terminal domain-containing protein" evidence="3">
    <location>
        <begin position="30"/>
        <end position="373"/>
    </location>
</feature>
<accession>B9G4G1</accession>
<reference evidence="6" key="1">
    <citation type="journal article" date="2005" name="PLoS Biol.">
        <title>The genomes of Oryza sativa: a history of duplications.</title>
        <authorList>
            <person name="Yu J."/>
            <person name="Wang J."/>
            <person name="Lin W."/>
            <person name="Li S."/>
            <person name="Li H."/>
            <person name="Zhou J."/>
            <person name="Ni P."/>
            <person name="Dong W."/>
            <person name="Hu S."/>
            <person name="Zeng C."/>
            <person name="Zhang J."/>
            <person name="Zhang Y."/>
            <person name="Li R."/>
            <person name="Xu Z."/>
            <person name="Li S."/>
            <person name="Li X."/>
            <person name="Zheng H."/>
            <person name="Cong L."/>
            <person name="Lin L."/>
            <person name="Yin J."/>
            <person name="Geng J."/>
            <person name="Li G."/>
            <person name="Shi J."/>
            <person name="Liu J."/>
            <person name="Lv H."/>
            <person name="Li J."/>
            <person name="Wang J."/>
            <person name="Deng Y."/>
            <person name="Ran L."/>
            <person name="Shi X."/>
            <person name="Wang X."/>
            <person name="Wu Q."/>
            <person name="Li C."/>
            <person name="Ren X."/>
            <person name="Wang J."/>
            <person name="Wang X."/>
            <person name="Li D."/>
            <person name="Liu D."/>
            <person name="Zhang X."/>
            <person name="Ji Z."/>
            <person name="Zhao W."/>
            <person name="Sun Y."/>
            <person name="Zhang Z."/>
            <person name="Bao J."/>
            <person name="Han Y."/>
            <person name="Dong L."/>
            <person name="Ji J."/>
            <person name="Chen P."/>
            <person name="Wu S."/>
            <person name="Liu J."/>
            <person name="Xiao Y."/>
            <person name="Bu D."/>
            <person name="Tan J."/>
            <person name="Yang L."/>
            <person name="Ye C."/>
            <person name="Zhang J."/>
            <person name="Xu J."/>
            <person name="Zhou Y."/>
            <person name="Yu Y."/>
            <person name="Zhang B."/>
            <person name="Zhuang S."/>
            <person name="Wei H."/>
            <person name="Liu B."/>
            <person name="Lei M."/>
            <person name="Yu H."/>
            <person name="Li Y."/>
            <person name="Xu H."/>
            <person name="Wei S."/>
            <person name="He X."/>
            <person name="Fang L."/>
            <person name="Zhang Z."/>
            <person name="Zhang Y."/>
            <person name="Huang X."/>
            <person name="Su Z."/>
            <person name="Tong W."/>
            <person name="Li J."/>
            <person name="Tong Z."/>
            <person name="Li S."/>
            <person name="Ye J."/>
            <person name="Wang L."/>
            <person name="Fang L."/>
            <person name="Lei T."/>
            <person name="Chen C."/>
            <person name="Chen H."/>
            <person name="Xu Z."/>
            <person name="Li H."/>
            <person name="Huang H."/>
            <person name="Zhang F."/>
            <person name="Xu H."/>
            <person name="Li N."/>
            <person name="Zhao C."/>
            <person name="Li S."/>
            <person name="Dong L."/>
            <person name="Huang Y."/>
            <person name="Li L."/>
            <person name="Xi Y."/>
            <person name="Qi Q."/>
            <person name="Li W."/>
            <person name="Zhang B."/>
            <person name="Hu W."/>
            <person name="Zhang Y."/>
            <person name="Tian X."/>
            <person name="Jiao Y."/>
            <person name="Liang X."/>
            <person name="Jin J."/>
            <person name="Gao L."/>
            <person name="Zheng W."/>
            <person name="Hao B."/>
            <person name="Liu S."/>
            <person name="Wang W."/>
            <person name="Yuan L."/>
            <person name="Cao M."/>
            <person name="McDermott J."/>
            <person name="Samudrala R."/>
            <person name="Wang J."/>
            <person name="Wong G.K."/>
            <person name="Yang H."/>
        </authorList>
    </citation>
    <scope>NUCLEOTIDE SEQUENCE [LARGE SCALE GENOMIC DNA]</scope>
</reference>
<feature type="domain" description="Purple acid phosphatase N-terminal" evidence="4">
    <location>
        <begin position="196"/>
        <end position="302"/>
    </location>
</feature>
<keyword evidence="3" id="KW-0732">Signal</keyword>
<dbReference type="InterPro" id="IPR008963">
    <property type="entry name" value="Purple_acid_Pase-like_N"/>
</dbReference>
<evidence type="ECO:0000259" key="5">
    <source>
        <dbReference type="Pfam" id="PF17808"/>
    </source>
</evidence>
<feature type="domain" description="Purple acid phosphatase Fn3-like" evidence="5">
    <location>
        <begin position="63"/>
        <end position="188"/>
    </location>
</feature>
<dbReference type="InterPro" id="IPR006311">
    <property type="entry name" value="TAT_signal"/>
</dbReference>
<evidence type="ECO:0000256" key="2">
    <source>
        <dbReference type="ARBA" id="ARBA00022525"/>
    </source>
</evidence>
<evidence type="ECO:0000259" key="4">
    <source>
        <dbReference type="Pfam" id="PF16656"/>
    </source>
</evidence>
<dbReference type="AlphaFoldDB" id="B9G4G1"/>
<gene>
    <name evidence="6" type="ORF">OsJ_29934</name>
</gene>
<dbReference type="PANTHER" id="PTHR45778:SF9">
    <property type="entry name" value="PURPLE ACID PHOSPHATASE"/>
    <property type="match status" value="1"/>
</dbReference>
<dbReference type="GO" id="GO:0005576">
    <property type="term" value="C:extracellular region"/>
    <property type="evidence" value="ECO:0007669"/>
    <property type="project" value="UniProtKB-SubCell"/>
</dbReference>
<evidence type="ECO:0000256" key="1">
    <source>
        <dbReference type="ARBA" id="ARBA00004613"/>
    </source>
</evidence>
<dbReference type="GO" id="GO:0046872">
    <property type="term" value="F:metal ion binding"/>
    <property type="evidence" value="ECO:0007669"/>
    <property type="project" value="InterPro"/>
</dbReference>
<dbReference type="Pfam" id="PF16656">
    <property type="entry name" value="Pur_ac_phosph_N"/>
    <property type="match status" value="1"/>
</dbReference>
<feature type="signal peptide" evidence="3">
    <location>
        <begin position="1"/>
        <end position="29"/>
    </location>
</feature>
<dbReference type="PROSITE" id="PS51318">
    <property type="entry name" value="TAT"/>
    <property type="match status" value="1"/>
</dbReference>
<comment type="subcellular location">
    <subcellularLocation>
        <location evidence="1">Secreted</location>
    </subcellularLocation>
</comment>
<dbReference type="Pfam" id="PF17808">
    <property type="entry name" value="fn3_PAP"/>
    <property type="match status" value="1"/>
</dbReference>
<keyword evidence="2" id="KW-0964">Secreted</keyword>
<organism evidence="6">
    <name type="scientific">Oryza sativa subsp. japonica</name>
    <name type="common">Rice</name>
    <dbReference type="NCBI Taxonomy" id="39947"/>
    <lineage>
        <taxon>Eukaryota</taxon>
        <taxon>Viridiplantae</taxon>
        <taxon>Streptophyta</taxon>
        <taxon>Embryophyta</taxon>
        <taxon>Tracheophyta</taxon>
        <taxon>Spermatophyta</taxon>
        <taxon>Magnoliopsida</taxon>
        <taxon>Liliopsida</taxon>
        <taxon>Poales</taxon>
        <taxon>Poaceae</taxon>
        <taxon>BOP clade</taxon>
        <taxon>Oryzoideae</taxon>
        <taxon>Oryzeae</taxon>
        <taxon>Oryzinae</taxon>
        <taxon>Oryza</taxon>
        <taxon>Oryza sativa</taxon>
    </lineage>
</organism>
<evidence type="ECO:0008006" key="7">
    <source>
        <dbReference type="Google" id="ProtNLM"/>
    </source>
</evidence>
<dbReference type="GO" id="GO:0003993">
    <property type="term" value="F:acid phosphatase activity"/>
    <property type="evidence" value="ECO:0007669"/>
    <property type="project" value="InterPro"/>
</dbReference>